<evidence type="ECO:0000256" key="2">
    <source>
        <dbReference type="ARBA" id="ARBA00001968"/>
    </source>
</evidence>
<comment type="function">
    <text evidence="8">Catalyzes the aldol cleavage of 4-hydroxy-4-methyl-2-oxoglutarate (HMG) into 2 molecules of pyruvate. Also contains a secondary oxaloacetate (OAA) decarboxylase activity due to the common pyruvate enolate transition state formed following C-C bond cleavage in the retro-aldol and decarboxylation reactions.</text>
</comment>
<feature type="binding site" evidence="13">
    <location>
        <begin position="102"/>
        <end position="105"/>
    </location>
    <ligand>
        <name>substrate</name>
    </ligand>
</feature>
<dbReference type="InterPro" id="IPR036704">
    <property type="entry name" value="RraA/RraA-like_sf"/>
</dbReference>
<dbReference type="PANTHER" id="PTHR33254:SF4">
    <property type="entry name" value="4-HYDROXY-4-METHYL-2-OXOGLUTARATE ALDOLASE 3-RELATED"/>
    <property type="match status" value="1"/>
</dbReference>
<evidence type="ECO:0000313" key="15">
    <source>
        <dbReference type="Proteomes" id="UP000641588"/>
    </source>
</evidence>
<feature type="binding site" evidence="13">
    <location>
        <position position="124"/>
    </location>
    <ligand>
        <name>Mg(2+)</name>
        <dbReference type="ChEBI" id="CHEBI:18420"/>
    </ligand>
</feature>
<name>A0A972GQW8_9BACL</name>
<evidence type="ECO:0000256" key="8">
    <source>
        <dbReference type="ARBA" id="ARBA00025046"/>
    </source>
</evidence>
<evidence type="ECO:0000256" key="10">
    <source>
        <dbReference type="ARBA" id="ARBA00030169"/>
    </source>
</evidence>
<comment type="catalytic activity">
    <reaction evidence="1">
        <text>4-hydroxy-4-methyl-2-oxoglutarate = 2 pyruvate</text>
        <dbReference type="Rhea" id="RHEA:22748"/>
        <dbReference type="ChEBI" id="CHEBI:15361"/>
        <dbReference type="ChEBI" id="CHEBI:58276"/>
        <dbReference type="EC" id="4.1.3.17"/>
    </reaction>
</comment>
<dbReference type="Pfam" id="PF03737">
    <property type="entry name" value="RraA-like"/>
    <property type="match status" value="1"/>
</dbReference>
<dbReference type="GO" id="GO:0047443">
    <property type="term" value="F:4-hydroxy-4-methyl-2-oxoglutarate aldolase activity"/>
    <property type="evidence" value="ECO:0007669"/>
    <property type="project" value="UniProtKB-EC"/>
</dbReference>
<evidence type="ECO:0000256" key="13">
    <source>
        <dbReference type="PIRSR" id="PIRSR605493-1"/>
    </source>
</evidence>
<dbReference type="GO" id="GO:0046872">
    <property type="term" value="F:metal ion binding"/>
    <property type="evidence" value="ECO:0007669"/>
    <property type="project" value="UniProtKB-KW"/>
</dbReference>
<accession>A0A972GQW8</accession>
<dbReference type="SUPFAM" id="SSF89562">
    <property type="entry name" value="RraA-like"/>
    <property type="match status" value="1"/>
</dbReference>
<evidence type="ECO:0000256" key="9">
    <source>
        <dbReference type="ARBA" id="ARBA00029596"/>
    </source>
</evidence>
<comment type="cofactor">
    <cofactor evidence="2">
        <name>a divalent metal cation</name>
        <dbReference type="ChEBI" id="CHEBI:60240"/>
    </cofactor>
</comment>
<comment type="subunit">
    <text evidence="4">Homotrimer.</text>
</comment>
<feature type="binding site" evidence="13">
    <location>
        <position position="125"/>
    </location>
    <ligand>
        <name>Mg(2+)</name>
        <dbReference type="ChEBI" id="CHEBI:18420"/>
    </ligand>
</feature>
<comment type="similarity">
    <text evidence="3">Belongs to the class II aldolase/RraA-like family.</text>
</comment>
<protein>
    <recommendedName>
        <fullName evidence="7">Putative 4-hydroxy-4-methyl-2-oxoglutarate aldolase</fullName>
        <ecNumber evidence="6">4.1.1.112</ecNumber>
        <ecNumber evidence="5">4.1.3.17</ecNumber>
    </recommendedName>
    <alternativeName>
        <fullName evidence="11">Oxaloacetate decarboxylase</fullName>
    </alternativeName>
    <alternativeName>
        <fullName evidence="9">Regulator of ribonuclease activity homolog</fullName>
    </alternativeName>
    <alternativeName>
        <fullName evidence="10">RraA-like protein</fullName>
    </alternativeName>
</protein>
<keyword evidence="13" id="KW-0479">Metal-binding</keyword>
<dbReference type="RefSeq" id="WP_171652746.1">
    <property type="nucleotide sequence ID" value="NZ_WHOD01000056.1"/>
</dbReference>
<keyword evidence="13" id="KW-0460">Magnesium</keyword>
<dbReference type="GO" id="GO:0008948">
    <property type="term" value="F:oxaloacetate decarboxylase activity"/>
    <property type="evidence" value="ECO:0007669"/>
    <property type="project" value="UniProtKB-EC"/>
</dbReference>
<dbReference type="InterPro" id="IPR005493">
    <property type="entry name" value="RraA/RraA-like"/>
</dbReference>
<evidence type="ECO:0000313" key="14">
    <source>
        <dbReference type="EMBL" id="NOU94535.1"/>
    </source>
</evidence>
<evidence type="ECO:0000256" key="6">
    <source>
        <dbReference type="ARBA" id="ARBA00012947"/>
    </source>
</evidence>
<evidence type="ECO:0000256" key="3">
    <source>
        <dbReference type="ARBA" id="ARBA00008621"/>
    </source>
</evidence>
<evidence type="ECO:0000256" key="1">
    <source>
        <dbReference type="ARBA" id="ARBA00001342"/>
    </source>
</evidence>
<evidence type="ECO:0000256" key="4">
    <source>
        <dbReference type="ARBA" id="ARBA00011233"/>
    </source>
</evidence>
<keyword evidence="15" id="KW-1185">Reference proteome</keyword>
<evidence type="ECO:0000256" key="11">
    <source>
        <dbReference type="ARBA" id="ARBA00032305"/>
    </source>
</evidence>
<reference evidence="14" key="1">
    <citation type="submission" date="2019-10" db="EMBL/GenBank/DDBJ databases">
        <title>Description of Paenibacillus glebae sp. nov.</title>
        <authorList>
            <person name="Carlier A."/>
            <person name="Qi S."/>
        </authorList>
    </citation>
    <scope>NUCLEOTIDE SEQUENCE</scope>
    <source>
        <strain evidence="14">LMG 31456</strain>
    </source>
</reference>
<organism evidence="14 15">
    <name type="scientific">Paenibacillus foliorum</name>
    <dbReference type="NCBI Taxonomy" id="2654974"/>
    <lineage>
        <taxon>Bacteria</taxon>
        <taxon>Bacillati</taxon>
        <taxon>Bacillota</taxon>
        <taxon>Bacilli</taxon>
        <taxon>Bacillales</taxon>
        <taxon>Paenibacillaceae</taxon>
        <taxon>Paenibacillus</taxon>
    </lineage>
</organism>
<dbReference type="AlphaFoldDB" id="A0A972GQW8"/>
<dbReference type="Proteomes" id="UP000641588">
    <property type="component" value="Unassembled WGS sequence"/>
</dbReference>
<dbReference type="EC" id="4.1.1.112" evidence="6"/>
<comment type="cofactor">
    <cofactor evidence="13">
        <name>Mg(2+)</name>
        <dbReference type="ChEBI" id="CHEBI:18420"/>
    </cofactor>
</comment>
<dbReference type="EC" id="4.1.3.17" evidence="5"/>
<evidence type="ECO:0000256" key="12">
    <source>
        <dbReference type="ARBA" id="ARBA00047973"/>
    </source>
</evidence>
<dbReference type="Gene3D" id="3.50.30.40">
    <property type="entry name" value="Ribonuclease E inhibitor RraA/RraA-like"/>
    <property type="match status" value="1"/>
</dbReference>
<evidence type="ECO:0000256" key="5">
    <source>
        <dbReference type="ARBA" id="ARBA00012213"/>
    </source>
</evidence>
<sequence>MENQGKVIEMDEMLARFSNIYNGAISDTLDQLGYRDQVLPKELTGLTAEATFCGTALTVNGEGTHSKDTDVAFVPLLKMLGDVQKNNVVIVQPNDDICSHLGELASTTIKARGGVGAVIYGGVRDTGYIQKLGLPVFKLYSTPVDIVGRWYVKEYNVPIRIKNVTIQPGDIIRADKDGVVVIPKNIAEEVLIKSEEIMNTENNVRNDVMNGIHPLESFYKHGWF</sequence>
<evidence type="ECO:0000256" key="7">
    <source>
        <dbReference type="ARBA" id="ARBA00016549"/>
    </source>
</evidence>
<proteinExistence type="inferred from homology"/>
<comment type="caution">
    <text evidence="14">The sequence shown here is derived from an EMBL/GenBank/DDBJ whole genome shotgun (WGS) entry which is preliminary data.</text>
</comment>
<dbReference type="PANTHER" id="PTHR33254">
    <property type="entry name" value="4-HYDROXY-4-METHYL-2-OXOGLUTARATE ALDOLASE 3-RELATED"/>
    <property type="match status" value="1"/>
</dbReference>
<dbReference type="EMBL" id="WHOD01000056">
    <property type="protein sequence ID" value="NOU94535.1"/>
    <property type="molecule type" value="Genomic_DNA"/>
</dbReference>
<gene>
    <name evidence="14" type="ORF">GC093_15100</name>
</gene>
<dbReference type="CDD" id="cd16841">
    <property type="entry name" value="RraA_family"/>
    <property type="match status" value="1"/>
</dbReference>
<comment type="catalytic activity">
    <reaction evidence="12">
        <text>oxaloacetate + H(+) = pyruvate + CO2</text>
        <dbReference type="Rhea" id="RHEA:15641"/>
        <dbReference type="ChEBI" id="CHEBI:15361"/>
        <dbReference type="ChEBI" id="CHEBI:15378"/>
        <dbReference type="ChEBI" id="CHEBI:16452"/>
        <dbReference type="ChEBI" id="CHEBI:16526"/>
        <dbReference type="EC" id="4.1.1.112"/>
    </reaction>
</comment>